<dbReference type="PANTHER" id="PTHR47894">
    <property type="entry name" value="HTH-TYPE TRANSCRIPTIONAL REGULATOR GADX"/>
    <property type="match status" value="1"/>
</dbReference>
<protein>
    <submittedName>
        <fullName evidence="5">AraC family transcriptional regulator</fullName>
    </submittedName>
</protein>
<keyword evidence="6" id="KW-1185">Reference proteome</keyword>
<dbReference type="EMBL" id="CP134146">
    <property type="protein sequence ID" value="WNC67119.1"/>
    <property type="molecule type" value="Genomic_DNA"/>
</dbReference>
<feature type="domain" description="HTH araC/xylS-type" evidence="4">
    <location>
        <begin position="235"/>
        <end position="333"/>
    </location>
</feature>
<evidence type="ECO:0000259" key="4">
    <source>
        <dbReference type="PROSITE" id="PS01124"/>
    </source>
</evidence>
<name>A0ABY9TES9_9GAMM</name>
<evidence type="ECO:0000256" key="3">
    <source>
        <dbReference type="ARBA" id="ARBA00023163"/>
    </source>
</evidence>
<reference evidence="6" key="1">
    <citation type="submission" date="2023-09" db="EMBL/GenBank/DDBJ databases">
        <authorList>
            <person name="Li S."/>
            <person name="Li X."/>
            <person name="Zhang C."/>
            <person name="Zhao Z."/>
        </authorList>
    </citation>
    <scope>NUCLEOTIDE SEQUENCE [LARGE SCALE GENOMIC DNA]</scope>
    <source>
        <strain evidence="6">SQ345</strain>
    </source>
</reference>
<evidence type="ECO:0000256" key="1">
    <source>
        <dbReference type="ARBA" id="ARBA00023015"/>
    </source>
</evidence>
<dbReference type="InterPro" id="IPR018060">
    <property type="entry name" value="HTH_AraC"/>
</dbReference>
<dbReference type="Pfam" id="PF12625">
    <property type="entry name" value="Arabinose_bd"/>
    <property type="match status" value="1"/>
</dbReference>
<dbReference type="Proteomes" id="UP001248581">
    <property type="component" value="Chromosome"/>
</dbReference>
<organism evidence="5 6">
    <name type="scientific">Thalassotalea nanhaiensis</name>
    <dbReference type="NCBI Taxonomy" id="3065648"/>
    <lineage>
        <taxon>Bacteria</taxon>
        <taxon>Pseudomonadati</taxon>
        <taxon>Pseudomonadota</taxon>
        <taxon>Gammaproteobacteria</taxon>
        <taxon>Alteromonadales</taxon>
        <taxon>Colwelliaceae</taxon>
        <taxon>Thalassotalea</taxon>
    </lineage>
</organism>
<dbReference type="SUPFAM" id="SSF46689">
    <property type="entry name" value="Homeodomain-like"/>
    <property type="match status" value="1"/>
</dbReference>
<keyword evidence="2" id="KW-0238">DNA-binding</keyword>
<dbReference type="PANTHER" id="PTHR47894:SF1">
    <property type="entry name" value="HTH-TYPE TRANSCRIPTIONAL REGULATOR VQSM"/>
    <property type="match status" value="1"/>
</dbReference>
<dbReference type="InterPro" id="IPR020449">
    <property type="entry name" value="Tscrpt_reg_AraC-type_HTH"/>
</dbReference>
<dbReference type="Pfam" id="PF12833">
    <property type="entry name" value="HTH_18"/>
    <property type="match status" value="1"/>
</dbReference>
<evidence type="ECO:0000256" key="2">
    <source>
        <dbReference type="ARBA" id="ARBA00023125"/>
    </source>
</evidence>
<keyword evidence="3" id="KW-0804">Transcription</keyword>
<gene>
    <name evidence="5" type="ORF">RI845_11345</name>
</gene>
<dbReference type="InterPro" id="IPR009057">
    <property type="entry name" value="Homeodomain-like_sf"/>
</dbReference>
<dbReference type="RefSeq" id="WP_348386283.1">
    <property type="nucleotide sequence ID" value="NZ_CP134146.1"/>
</dbReference>
<sequence>MKKNTILYHYVQALLNSLQRHGEDSEAILASCDIPVFSGDNSELRIPTDNFVKLLKKTITELGDEHFGLVEPALPIGSFFYASHVMSSCANLGKALQLGIGYYQLNSNAYSIELVEHIDEIEFRVNLNKPELDPDHLLAEFVLNAWHRFASWMIGKNILLKSASFNYPPPRHEPEYQYLFPCIRKFDQPWLSLTFSYDYLAMPIIKKNTGELEQFLKDTFQNLLFTPIDDQSLTAKIRLIIEDYEENNFPAFSLVAGELCMTEKTLRAKLKKEGVSYQKIKDFMRRDTAIYYLTKQNISIAEIAFKSGFSEPSAFIRAFKKWTGLTPTAYRCNKEEVT</sequence>
<accession>A0ABY9TES9</accession>
<proteinExistence type="predicted"/>
<dbReference type="PRINTS" id="PR00032">
    <property type="entry name" value="HTHARAC"/>
</dbReference>
<dbReference type="PROSITE" id="PS01124">
    <property type="entry name" value="HTH_ARAC_FAMILY_2"/>
    <property type="match status" value="1"/>
</dbReference>
<dbReference type="SMART" id="SM00342">
    <property type="entry name" value="HTH_ARAC"/>
    <property type="match status" value="1"/>
</dbReference>
<evidence type="ECO:0000313" key="6">
    <source>
        <dbReference type="Proteomes" id="UP001248581"/>
    </source>
</evidence>
<evidence type="ECO:0000313" key="5">
    <source>
        <dbReference type="EMBL" id="WNC67119.1"/>
    </source>
</evidence>
<keyword evidence="1" id="KW-0805">Transcription regulation</keyword>
<dbReference type="Gene3D" id="1.10.10.60">
    <property type="entry name" value="Homeodomain-like"/>
    <property type="match status" value="1"/>
</dbReference>
<dbReference type="InterPro" id="IPR032687">
    <property type="entry name" value="AraC-type_N"/>
</dbReference>